<keyword evidence="21" id="KW-0539">Nucleus</keyword>
<dbReference type="Gene3D" id="1.25.40.450">
    <property type="entry name" value="Nucleoporin, helical domain, N-terminal subdomain"/>
    <property type="match status" value="1"/>
</dbReference>
<dbReference type="GO" id="GO:0141040">
    <property type="term" value="F:very-long-chain 3-oxoacyl-CoA reductase activity"/>
    <property type="evidence" value="ECO:0007669"/>
    <property type="project" value="UniProtKB-EC"/>
</dbReference>
<keyword evidence="18" id="KW-0906">Nuclear pore complex</keyword>
<dbReference type="Gene3D" id="1.20.58.1780">
    <property type="match status" value="1"/>
</dbReference>
<dbReference type="GO" id="GO:0036228">
    <property type="term" value="P:protein localization to nuclear inner membrane"/>
    <property type="evidence" value="ECO:0007669"/>
    <property type="project" value="TreeGrafter"/>
</dbReference>
<comment type="pathway">
    <text evidence="4">Lipid metabolism; fatty acid biosynthesis.</text>
</comment>
<evidence type="ECO:0000259" key="24">
    <source>
        <dbReference type="Pfam" id="PF03177"/>
    </source>
</evidence>
<dbReference type="Pfam" id="PF03177">
    <property type="entry name" value="Nucleoporin_C"/>
    <property type="match status" value="1"/>
</dbReference>
<dbReference type="GO" id="GO:0030497">
    <property type="term" value="P:fatty acid elongation"/>
    <property type="evidence" value="ECO:0007669"/>
    <property type="project" value="UniProtKB-UniRule"/>
</dbReference>
<evidence type="ECO:0000256" key="2">
    <source>
        <dbReference type="ARBA" id="ARBA00004567"/>
    </source>
</evidence>
<keyword evidence="9" id="KW-0509">mRNA transport</keyword>
<keyword evidence="14 22" id="KW-1133">Transmembrane helix</keyword>
<keyword evidence="27" id="KW-1185">Reference proteome</keyword>
<evidence type="ECO:0000256" key="15">
    <source>
        <dbReference type="ARBA" id="ARBA00023002"/>
    </source>
</evidence>
<evidence type="ECO:0000256" key="10">
    <source>
        <dbReference type="ARBA" id="ARBA00022824"/>
    </source>
</evidence>
<evidence type="ECO:0000256" key="11">
    <source>
        <dbReference type="ARBA" id="ARBA00022832"/>
    </source>
</evidence>
<evidence type="ECO:0000259" key="25">
    <source>
        <dbReference type="Pfam" id="PF08801"/>
    </source>
</evidence>
<dbReference type="Pfam" id="PF08801">
    <property type="entry name" value="Nucleoporin_N"/>
    <property type="match status" value="1"/>
</dbReference>
<dbReference type="InterPro" id="IPR004870">
    <property type="entry name" value="Nucleoporin_Nup155"/>
</dbReference>
<dbReference type="InterPro" id="IPR042533">
    <property type="entry name" value="Nucleoporin_Nup155_C_1"/>
</dbReference>
<dbReference type="EMBL" id="VFLP01000008">
    <property type="protein sequence ID" value="TRX96993.1"/>
    <property type="molecule type" value="Genomic_DNA"/>
</dbReference>
<keyword evidence="12 22" id="KW-0521">NADP</keyword>
<dbReference type="InterPro" id="IPR007187">
    <property type="entry name" value="Nucleoporin_Nup133/Nup155_C"/>
</dbReference>
<sequence length="1765" mass="196099">MDAIHDFIAAVPRSAQLALTGLGALWVGSKVLSLLRLVLSMFVLSGTNLRKYGGKGTWAVVTGASDGLGKEFATQLAAKGFNLLLVSRTQSKLEALQKELQAKFSGLDTDILAMDFSAVNNEADYDRLTKRIDGLDVGVLINNVGQSHSIPVPFTLTDNTEMESIININCRGTLKVTRIVAPGMQSRRRGLILTMGSFGGWMPMPLLATYSGSKAFLQFWSTALAAELKPDNVDVQLVLSYLVTTAMSKVRRSSLFIPSPKPFVRAALGKVGVGSWHNTAYTYTPYWSHALMAWVVENTVGIGSYVGLKFNRSTHIDIRNRALRKASRILNVHFSRDRPPFTDTLDAISQLQPLPIRRRHRSDQPSRAMAFPQTPAHALPGAFLNTPAVASRFNAQQDPVRRVLFPPAPAPPAGQPAQDDPLAVFGNDNGILRPLQPAAPPQPPLAKAAGFINNVLARDEHYPELDRYCRQISSDYDMADFNSAWAPFQRAHHFEIPQAVFEHYDRAQVSTTMGLFAEINHAWVAIDNCLYLWDYTHPNPELIGYEDNQYSITAVKLVPPKPGVFNSVIKHILVVATAGEMFLLGLGVNQGPTGANNIELYGTKMSLHYKGDTHIIAGSATGRIFFTNRADCDIHELYYQQEEKWFSSRVGKINHSYPGWGAVIPNSVSLWGNSHAEHIVDIVVDDSRNLLYSLSNGSTVRTYYMEAPDKLTKVIEKTKNDFLRDIAHALSVVSPLLTERMEIVSISPVSATEDNKVHLMALTSTGCRLFMSATSASSYMVSASSRAPQSMQLQSIKFPPVESNQRRARADPFNGLGEPTSLQSRSLEPSRRGIRFPPGYFLDFVSKADRPDVDVLFMSAPDSGRIKNASRSQTLRYYEQANWVELDSKAEDVGLVTKPFAATNQPLGFGNELAVQFDNTDGTDFVILTNTGVHIMRRRRLVDIFASVIRSTTGDEGLKTEVNRFQGAYGRVETITAALAVACRQGDNGQFGVGRSATDQATLDRAKQVFINFGGSPTLPEQDGQPATAEQVRPSSRHAAITLYLGRLIRSLWRSKVVSVGSNGAGALAVNSVIPQTKLREVQDAVITLRNFLNENRSFIQGLSGPSELRRAASKQEELALQGEHQAMHAVEILMTDITEGISFVMTLFEERVTDIYARLDEVSQQGLKDLTYERLFSQIPGKQLAKVLVKAIVNRNIENGSNVETVADALRRRCGSFCSADDVVIFKAQEQLKRASEPSLNPNMSRTLLHESLRHFQKVAAGLTQANLESAIQQYIELRYYAGAIQLCLSVADARDRGRSALYWVNDGKPANDPRARAFEQRRLCYDLVHRVLLDLDTASSREPEMVDNKPTLIATKRAEAYDVVSSSTDEVFHVDLYDWYIQQGWTERLLAIESPYVTTFLRRLATQDVAHAELLCRFYTMRSMYFNAAKVQSNLAKSDFALTIKERLHLLSKAKTNASVMTPGVSRQEQQLLNHDVTELLDVANVQDDLLERLKSDARIPPDRKVEIENALDGQILPVSELFNIYADPAGYYDLCLIMYHVADFRNPTTIAQTWTTLIQQTHQEVLEQLATYEAERRRQGAAAGDPPPRPYETLVARIEGICHRSSKDSSIFPVTSLMPEVCRYAVEQGQDGRIGADVHWPINLFIHLDVSHDLVVRVLESMFATQNVPFRGAGRARLVEWISHAVNQWVRELGRHGRPDAKLEPWVGELMAECDTWATANVRGTNEGGADPRDLAREVREVRRVVENLVVAPVGARSMGFY</sequence>
<evidence type="ECO:0000256" key="4">
    <source>
        <dbReference type="ARBA" id="ARBA00005194"/>
    </source>
</evidence>
<evidence type="ECO:0000256" key="13">
    <source>
        <dbReference type="ARBA" id="ARBA00022927"/>
    </source>
</evidence>
<dbReference type="PROSITE" id="PS00061">
    <property type="entry name" value="ADH_SHORT"/>
    <property type="match status" value="1"/>
</dbReference>
<comment type="catalytic activity">
    <reaction evidence="22">
        <text>a very-long-chain (3R)-3-hydroxyacyl-CoA + NADP(+) = a very-long-chain 3-oxoacyl-CoA + NADPH + H(+)</text>
        <dbReference type="Rhea" id="RHEA:48680"/>
        <dbReference type="ChEBI" id="CHEBI:15378"/>
        <dbReference type="ChEBI" id="CHEBI:57783"/>
        <dbReference type="ChEBI" id="CHEBI:58349"/>
        <dbReference type="ChEBI" id="CHEBI:85440"/>
        <dbReference type="ChEBI" id="CHEBI:90725"/>
        <dbReference type="EC" id="1.1.1.330"/>
    </reaction>
</comment>
<feature type="active site" description="Proton acceptor" evidence="22">
    <location>
        <position position="210"/>
    </location>
</feature>
<dbReference type="InterPro" id="IPR042537">
    <property type="entry name" value="Nucleoporin_Nup155_C_2"/>
</dbReference>
<keyword evidence="20 22" id="KW-0275">Fatty acid biosynthesis</keyword>
<dbReference type="Gene3D" id="1.25.40.440">
    <property type="entry name" value="Nucleoporin, helical domain, central subdomain"/>
    <property type="match status" value="1"/>
</dbReference>
<comment type="caution">
    <text evidence="26">The sequence shown here is derived from an EMBL/GenBank/DDBJ whole genome shotgun (WGS) entry which is preliminary data.</text>
</comment>
<dbReference type="InterPro" id="IPR014908">
    <property type="entry name" value="Nucleoporin_Nup133/Nup155_N"/>
</dbReference>
<evidence type="ECO:0000256" key="18">
    <source>
        <dbReference type="ARBA" id="ARBA00023132"/>
    </source>
</evidence>
<dbReference type="GO" id="GO:0005789">
    <property type="term" value="C:endoplasmic reticulum membrane"/>
    <property type="evidence" value="ECO:0007669"/>
    <property type="project" value="UniProtKB-SubCell"/>
</dbReference>
<evidence type="ECO:0000256" key="19">
    <source>
        <dbReference type="ARBA" id="ARBA00023136"/>
    </source>
</evidence>
<keyword evidence="7 22" id="KW-0444">Lipid biosynthesis</keyword>
<evidence type="ECO:0000313" key="27">
    <source>
        <dbReference type="Proteomes" id="UP000319160"/>
    </source>
</evidence>
<dbReference type="InterPro" id="IPR036291">
    <property type="entry name" value="NAD(P)-bd_dom_sf"/>
</dbReference>
<dbReference type="STRING" id="2512241.A0A553I9V8"/>
<dbReference type="Gene3D" id="1.20.120.1880">
    <property type="entry name" value="Nucleoporin, helical C-terminal domain"/>
    <property type="match status" value="1"/>
</dbReference>
<dbReference type="GO" id="GO:0000972">
    <property type="term" value="P:transcription-dependent tethering of RNA polymerase II gene DNA at nuclear periphery"/>
    <property type="evidence" value="ECO:0007669"/>
    <property type="project" value="TreeGrafter"/>
</dbReference>
<reference evidence="27" key="1">
    <citation type="submission" date="2019-06" db="EMBL/GenBank/DDBJ databases">
        <title>Draft genome sequence of the griseofulvin-producing fungus Xylaria cubensis strain G536.</title>
        <authorList>
            <person name="Mead M.E."/>
            <person name="Raja H.A."/>
            <person name="Steenwyk J.L."/>
            <person name="Knowles S.L."/>
            <person name="Oberlies N.H."/>
            <person name="Rokas A."/>
        </authorList>
    </citation>
    <scope>NUCLEOTIDE SEQUENCE [LARGE SCALE GENOMIC DNA]</scope>
    <source>
        <strain evidence="27">G536</strain>
    </source>
</reference>
<dbReference type="UniPathway" id="UPA00094"/>
<dbReference type="EC" id="1.1.1.330" evidence="22"/>
<dbReference type="GO" id="GO:0006405">
    <property type="term" value="P:RNA export from nucleus"/>
    <property type="evidence" value="ECO:0007669"/>
    <property type="project" value="TreeGrafter"/>
</dbReference>
<dbReference type="OrthoDB" id="338970at2759"/>
<evidence type="ECO:0000256" key="8">
    <source>
        <dbReference type="ARBA" id="ARBA00022692"/>
    </source>
</evidence>
<keyword evidence="13" id="KW-0653">Protein transport</keyword>
<dbReference type="GO" id="GO:0044611">
    <property type="term" value="C:nuclear pore inner ring"/>
    <property type="evidence" value="ECO:0007669"/>
    <property type="project" value="TreeGrafter"/>
</dbReference>
<dbReference type="Gene3D" id="3.40.50.720">
    <property type="entry name" value="NAD(P)-binding Rossmann-like Domain"/>
    <property type="match status" value="1"/>
</dbReference>
<dbReference type="Pfam" id="PF00106">
    <property type="entry name" value="adh_short"/>
    <property type="match status" value="1"/>
</dbReference>
<comment type="function">
    <text evidence="22">Component of the microsomal membrane bound fatty acid elongation system, which produces the 26-carbon very long-chain fatty acids (VLCFA) from palmitate. Catalyzes the reduction of the 3-ketoacyl-CoA intermediate that is formed in each cycle of fatty acid elongation. VLCFAs serve as precursors for ceramide and sphingolipids.</text>
</comment>
<dbReference type="GO" id="GO:0051028">
    <property type="term" value="P:mRNA transport"/>
    <property type="evidence" value="ECO:0007669"/>
    <property type="project" value="UniProtKB-KW"/>
</dbReference>
<dbReference type="PANTHER" id="PTHR10350:SF6">
    <property type="entry name" value="NUCLEAR PORE COMPLEX PROTEIN NUP155"/>
    <property type="match status" value="1"/>
</dbReference>
<evidence type="ECO:0000256" key="22">
    <source>
        <dbReference type="HAMAP-Rule" id="MF_03107"/>
    </source>
</evidence>
<evidence type="ECO:0000256" key="20">
    <source>
        <dbReference type="ARBA" id="ARBA00023160"/>
    </source>
</evidence>
<keyword evidence="15 22" id="KW-0560">Oxidoreductase</keyword>
<dbReference type="SUPFAM" id="SSF51735">
    <property type="entry name" value="NAD(P)-binding Rossmann-fold domains"/>
    <property type="match status" value="1"/>
</dbReference>
<dbReference type="FunFam" id="1.25.40.440:FF:000001">
    <property type="entry name" value="Nuclear pore complex subunit"/>
    <property type="match status" value="1"/>
</dbReference>
<comment type="similarity">
    <text evidence="22">Belongs to the short-chain dehydrogenases/reductases (SDR) family.</text>
</comment>
<dbReference type="PRINTS" id="PR00081">
    <property type="entry name" value="GDHRDH"/>
</dbReference>
<dbReference type="InterPro" id="IPR020904">
    <property type="entry name" value="Sc_DH/Rdtase_CS"/>
</dbReference>
<evidence type="ECO:0000256" key="7">
    <source>
        <dbReference type="ARBA" id="ARBA00022516"/>
    </source>
</evidence>
<evidence type="ECO:0000256" key="16">
    <source>
        <dbReference type="ARBA" id="ARBA00023010"/>
    </source>
</evidence>
<name>A0A553I9V8_9PEZI</name>
<dbReference type="HAMAP" id="MF_03107">
    <property type="entry name" value="3_ketoreductase"/>
    <property type="match status" value="1"/>
</dbReference>
<feature type="domain" description="Nucleoporin Nup133/Nup155-like N-terminal" evidence="25">
    <location>
        <begin position="485"/>
        <end position="935"/>
    </location>
</feature>
<accession>A0A553I9V8</accession>
<dbReference type="GO" id="GO:0030148">
    <property type="term" value="P:sphingolipid biosynthetic process"/>
    <property type="evidence" value="ECO:0007669"/>
    <property type="project" value="UniProtKB-ARBA"/>
</dbReference>
<comment type="subcellular location">
    <subcellularLocation>
        <location evidence="22">Endoplasmic reticulum membrane</location>
        <topology evidence="22">Single-pass membrane protein</topology>
    </subcellularLocation>
    <subcellularLocation>
        <location evidence="1">Nucleus membrane</location>
        <topology evidence="1">Peripheral membrane protein</topology>
        <orientation evidence="1">Cytoplasmic side</orientation>
    </subcellularLocation>
    <subcellularLocation>
        <location evidence="3">Nucleus membrane</location>
        <topology evidence="3">Peripheral membrane protein</topology>
        <orientation evidence="3">Nucleoplasmic side</orientation>
    </subcellularLocation>
    <subcellularLocation>
        <location evidence="2">Nucleus</location>
        <location evidence="2">Nuclear pore complex</location>
    </subcellularLocation>
</comment>
<feature type="binding site" evidence="22">
    <location>
        <position position="197"/>
    </location>
    <ligand>
        <name>substrate</name>
    </ligand>
</feature>
<proteinExistence type="inferred from homology"/>
<dbReference type="GO" id="GO:0031965">
    <property type="term" value="C:nuclear membrane"/>
    <property type="evidence" value="ECO:0007669"/>
    <property type="project" value="UniProtKB-SubCell"/>
</dbReference>
<evidence type="ECO:0000256" key="1">
    <source>
        <dbReference type="ARBA" id="ARBA00004335"/>
    </source>
</evidence>
<evidence type="ECO:0000256" key="3">
    <source>
        <dbReference type="ARBA" id="ARBA00004620"/>
    </source>
</evidence>
<keyword evidence="10 22" id="KW-0256">Endoplasmic reticulum</keyword>
<dbReference type="GO" id="GO:0017056">
    <property type="term" value="F:structural constituent of nuclear pore"/>
    <property type="evidence" value="ECO:0007669"/>
    <property type="project" value="InterPro"/>
</dbReference>
<comment type="similarity">
    <text evidence="5">Belongs to the non-repetitive/WGA-negative nucleoporin family.</text>
</comment>
<evidence type="ECO:0000256" key="5">
    <source>
        <dbReference type="ARBA" id="ARBA00007373"/>
    </source>
</evidence>
<evidence type="ECO:0000256" key="23">
    <source>
        <dbReference type="SAM" id="MobiDB-lite"/>
    </source>
</evidence>
<keyword evidence="6" id="KW-0813">Transport</keyword>
<keyword evidence="19 22" id="KW-0472">Membrane</keyword>
<dbReference type="PANTHER" id="PTHR10350">
    <property type="entry name" value="NUCLEAR PORE COMPLEX PROTEIN NUP155"/>
    <property type="match status" value="1"/>
</dbReference>
<organism evidence="26 27">
    <name type="scientific">Xylaria flabelliformis</name>
    <dbReference type="NCBI Taxonomy" id="2512241"/>
    <lineage>
        <taxon>Eukaryota</taxon>
        <taxon>Fungi</taxon>
        <taxon>Dikarya</taxon>
        <taxon>Ascomycota</taxon>
        <taxon>Pezizomycotina</taxon>
        <taxon>Sordariomycetes</taxon>
        <taxon>Xylariomycetidae</taxon>
        <taxon>Xylariales</taxon>
        <taxon>Xylariaceae</taxon>
        <taxon>Xylaria</taxon>
    </lineage>
</organism>
<dbReference type="FunFam" id="3.40.50.720:FF:000317">
    <property type="entry name" value="Very-long-chain 3-oxoacyl-CoA reductase"/>
    <property type="match status" value="1"/>
</dbReference>
<keyword evidence="17 22" id="KW-0443">Lipid metabolism</keyword>
<keyword evidence="8 22" id="KW-0812">Transmembrane</keyword>
<feature type="domain" description="Nucleoporin Nup133/Nup155-like C-terminal" evidence="24">
    <location>
        <begin position="1035"/>
        <end position="1703"/>
    </location>
</feature>
<dbReference type="CDD" id="cd05356">
    <property type="entry name" value="17beta-HSD1_like_SDR_c"/>
    <property type="match status" value="1"/>
</dbReference>
<gene>
    <name evidence="26" type="ORF">FHL15_002299</name>
</gene>
<keyword evidence="11 22" id="KW-0276">Fatty acid metabolism</keyword>
<dbReference type="GO" id="GO:0051292">
    <property type="term" value="P:nuclear pore complex assembly"/>
    <property type="evidence" value="ECO:0007669"/>
    <property type="project" value="UniProtKB-ARBA"/>
</dbReference>
<dbReference type="InterPro" id="IPR042538">
    <property type="entry name" value="Nucleoporin_Nup155_C_3"/>
</dbReference>
<evidence type="ECO:0000256" key="12">
    <source>
        <dbReference type="ARBA" id="ARBA00022857"/>
    </source>
</evidence>
<evidence type="ECO:0000256" key="9">
    <source>
        <dbReference type="ARBA" id="ARBA00022816"/>
    </source>
</evidence>
<evidence type="ECO:0000256" key="17">
    <source>
        <dbReference type="ARBA" id="ARBA00023098"/>
    </source>
</evidence>
<dbReference type="FunFam" id="1.25.40.450:FF:000002">
    <property type="entry name" value="Putative non-repetitive nucleoporin"/>
    <property type="match status" value="1"/>
</dbReference>
<dbReference type="InterPro" id="IPR002347">
    <property type="entry name" value="SDR_fam"/>
</dbReference>
<dbReference type="GO" id="GO:0006606">
    <property type="term" value="P:protein import into nucleus"/>
    <property type="evidence" value="ECO:0007669"/>
    <property type="project" value="TreeGrafter"/>
</dbReference>
<dbReference type="Proteomes" id="UP000319160">
    <property type="component" value="Unassembled WGS sequence"/>
</dbReference>
<keyword evidence="16" id="KW-0811">Translocation</keyword>
<feature type="region of interest" description="Disordered" evidence="23">
    <location>
        <begin position="405"/>
        <end position="424"/>
    </location>
</feature>
<dbReference type="InterPro" id="IPR027533">
    <property type="entry name" value="3_ketoreductase_fungal"/>
</dbReference>
<evidence type="ECO:0000256" key="21">
    <source>
        <dbReference type="ARBA" id="ARBA00023242"/>
    </source>
</evidence>
<dbReference type="GO" id="GO:0045703">
    <property type="term" value="F:ketoreductase activity"/>
    <property type="evidence" value="ECO:0007669"/>
    <property type="project" value="UniProtKB-UniRule"/>
</dbReference>
<feature type="region of interest" description="Disordered" evidence="23">
    <location>
        <begin position="810"/>
        <end position="829"/>
    </location>
</feature>
<evidence type="ECO:0000256" key="6">
    <source>
        <dbReference type="ARBA" id="ARBA00022448"/>
    </source>
</evidence>
<evidence type="ECO:0000256" key="14">
    <source>
        <dbReference type="ARBA" id="ARBA00022989"/>
    </source>
</evidence>
<protein>
    <recommendedName>
        <fullName evidence="22">Very-long-chain 3-oxoacyl-CoA reductase</fullName>
        <ecNumber evidence="22">1.1.1.330</ecNumber>
    </recommendedName>
    <alternativeName>
        <fullName evidence="22">3-ketoacyl-CoA reductase</fullName>
        <shortName evidence="22">3-ketoreductase</shortName>
        <shortName evidence="22">KAR</shortName>
    </alternativeName>
    <alternativeName>
        <fullName evidence="22">Microsomal beta-keto-reductase</fullName>
    </alternativeName>
</protein>
<evidence type="ECO:0000313" key="26">
    <source>
        <dbReference type="EMBL" id="TRX96993.1"/>
    </source>
</evidence>